<evidence type="ECO:0000259" key="1">
    <source>
        <dbReference type="Pfam" id="PF13166"/>
    </source>
</evidence>
<reference evidence="2" key="1">
    <citation type="journal article" date="2013" name="Int. J. Syst. Evol. Microbiol.">
        <title>Aestuariibaculum suncheonense gen. nov., sp. nov., a marine bacterium of the family Flavobacteriaceae isolated from a tidal flat and emended descriptions of the genera Gaetbulibacter and Tamlana.</title>
        <authorList>
            <person name="Jeong S.H."/>
            <person name="Park M.S."/>
            <person name="Jin H.M."/>
            <person name="Lee K."/>
            <person name="Park W."/>
            <person name="Jeon C.O."/>
        </authorList>
    </citation>
    <scope>NUCLEOTIDE SEQUENCE</scope>
    <source>
        <strain evidence="2">SC17</strain>
    </source>
</reference>
<evidence type="ECO:0000313" key="2">
    <source>
        <dbReference type="EMBL" id="MBD0836534.1"/>
    </source>
</evidence>
<dbReference type="EMBL" id="JACVXC010000006">
    <property type="protein sequence ID" value="MBD0836534.1"/>
    <property type="molecule type" value="Genomic_DNA"/>
</dbReference>
<gene>
    <name evidence="2" type="ORF">ICJ84_13915</name>
</gene>
<keyword evidence="3" id="KW-1185">Reference proteome</keyword>
<protein>
    <submittedName>
        <fullName evidence="2">AAA family ATPase</fullName>
    </submittedName>
</protein>
<reference evidence="2" key="2">
    <citation type="submission" date="2020-09" db="EMBL/GenBank/DDBJ databases">
        <authorList>
            <person name="Wu Z."/>
        </authorList>
    </citation>
    <scope>NUCLEOTIDE SEQUENCE</scope>
    <source>
        <strain evidence="2">SC17</strain>
    </source>
</reference>
<dbReference type="Proteomes" id="UP000602057">
    <property type="component" value="Unassembled WGS sequence"/>
</dbReference>
<dbReference type="Pfam" id="PF13166">
    <property type="entry name" value="AAA_13"/>
    <property type="match status" value="1"/>
</dbReference>
<sequence length="383" mass="44466">MGRNIETIQFNALKEVASHFRKVLTGDHTPEKEFILFFAHNGTGKTRLSMEFKDFNKPEGDFDTLYFNAFTEDLFVWNNDLENGVTRMLQLNKDSKLFIGLQDLEMETRIGKLFQNYVDINFFIDYENYTVTFSRNVVIDGNTETVENIKISRGEENLFIWCFFIAICEIAIDQVNSDDDTGAYNWVKYIYIDDPISSLDENKAIAVACDLANLIQEIKNEGSKIKTVVSSHHSLFFNVMFNELKNKAKHKAYYLHSKNNETYTLQDTGDVPFFHHIAIISQLKQVVDSGDIYTHHFNTLRSILEKTASFFGYDKIDKCIQGLDDEVLFERALNLFSHGKYSIYDPKEMGADNKDLFKKIFDGFLAKYEFYLPEIFNKQQEAV</sequence>
<dbReference type="InterPro" id="IPR026866">
    <property type="entry name" value="CR006_AAA"/>
</dbReference>
<name>A0A8J6UIF6_9FLAO</name>
<dbReference type="RefSeq" id="WP_188217029.1">
    <property type="nucleotide sequence ID" value="NZ_BAABGH010000002.1"/>
</dbReference>
<organism evidence="2 3">
    <name type="scientific">Aestuariibaculum suncheonense</name>
    <dbReference type="NCBI Taxonomy" id="1028745"/>
    <lineage>
        <taxon>Bacteria</taxon>
        <taxon>Pseudomonadati</taxon>
        <taxon>Bacteroidota</taxon>
        <taxon>Flavobacteriia</taxon>
        <taxon>Flavobacteriales</taxon>
        <taxon>Flavobacteriaceae</taxon>
    </lineage>
</organism>
<comment type="caution">
    <text evidence="2">The sequence shown here is derived from an EMBL/GenBank/DDBJ whole genome shotgun (WGS) entry which is preliminary data.</text>
</comment>
<evidence type="ECO:0000313" key="3">
    <source>
        <dbReference type="Proteomes" id="UP000602057"/>
    </source>
</evidence>
<accession>A0A8J6UIF6</accession>
<feature type="domain" description="Protein CR006 P-loop" evidence="1">
    <location>
        <begin position="148"/>
        <end position="342"/>
    </location>
</feature>
<dbReference type="AlphaFoldDB" id="A0A8J6UIF6"/>
<proteinExistence type="predicted"/>